<feature type="non-terminal residue" evidence="1">
    <location>
        <position position="221"/>
    </location>
</feature>
<dbReference type="EMBL" id="WIXE01022194">
    <property type="protein sequence ID" value="KAK5967721.1"/>
    <property type="molecule type" value="Genomic_DNA"/>
</dbReference>
<organism evidence="1 2">
    <name type="scientific">Trichostrongylus colubriformis</name>
    <name type="common">Black scour worm</name>
    <dbReference type="NCBI Taxonomy" id="6319"/>
    <lineage>
        <taxon>Eukaryota</taxon>
        <taxon>Metazoa</taxon>
        <taxon>Ecdysozoa</taxon>
        <taxon>Nematoda</taxon>
        <taxon>Chromadorea</taxon>
        <taxon>Rhabditida</taxon>
        <taxon>Rhabditina</taxon>
        <taxon>Rhabditomorpha</taxon>
        <taxon>Strongyloidea</taxon>
        <taxon>Trichostrongylidae</taxon>
        <taxon>Trichostrongylus</taxon>
    </lineage>
</organism>
<dbReference type="PANTHER" id="PTHR46513">
    <property type="entry name" value="VITELLOGENIN RECEPTOR-LIKE PROTEIN-RELATED-RELATED"/>
    <property type="match status" value="1"/>
</dbReference>
<evidence type="ECO:0000313" key="2">
    <source>
        <dbReference type="Proteomes" id="UP001331761"/>
    </source>
</evidence>
<dbReference type="InterPro" id="IPR000033">
    <property type="entry name" value="LDLR_classB_rpt"/>
</dbReference>
<sequence length="221" mass="24222">MVLVNGKCAANSTAGQLLLYSRLSPEWIHGVHVAPVGITAGFAIPSILSPKGGALFTMDSTKSEIYFFDDIKSAIYKRSLHGGNVTLITSEGVDHVSCMVFDSASGNLYYGTRPSLEPAGITVFRPENPDKRLLITRTVGGVHSLDFDPTARLLFYSSTTQLRQHSITRANLDGTNPTVLVSFFSFHPLTMALDVSARKVYWLDPFEYTLHRAAYDGEDSE</sequence>
<dbReference type="InterPro" id="IPR011042">
    <property type="entry name" value="6-blade_b-propeller_TolB-like"/>
</dbReference>
<comment type="caution">
    <text evidence="1">The sequence shown here is derived from an EMBL/GenBank/DDBJ whole genome shotgun (WGS) entry which is preliminary data.</text>
</comment>
<accession>A0AAN8EVS0</accession>
<gene>
    <name evidence="1" type="ORF">GCK32_015055</name>
</gene>
<protein>
    <submittedName>
        <fullName evidence="1">Uncharacterized protein</fullName>
    </submittedName>
</protein>
<reference evidence="1 2" key="1">
    <citation type="submission" date="2019-10" db="EMBL/GenBank/DDBJ databases">
        <title>Assembly and Annotation for the nematode Trichostrongylus colubriformis.</title>
        <authorList>
            <person name="Martin J."/>
        </authorList>
    </citation>
    <scope>NUCLEOTIDE SEQUENCE [LARGE SCALE GENOMIC DNA]</scope>
    <source>
        <strain evidence="1">G859</strain>
        <tissue evidence="1">Whole worm</tissue>
    </source>
</reference>
<keyword evidence="2" id="KW-1185">Reference proteome</keyword>
<dbReference type="Gene3D" id="2.120.10.30">
    <property type="entry name" value="TolB, C-terminal domain"/>
    <property type="match status" value="1"/>
</dbReference>
<name>A0AAN8EVS0_TRICO</name>
<proteinExistence type="predicted"/>
<dbReference type="InterPro" id="IPR050778">
    <property type="entry name" value="Cueball_EGF_LRP_Nidogen"/>
</dbReference>
<dbReference type="SMART" id="SM00135">
    <property type="entry name" value="LY"/>
    <property type="match status" value="2"/>
</dbReference>
<dbReference type="AlphaFoldDB" id="A0AAN8EVS0"/>
<dbReference type="Proteomes" id="UP001331761">
    <property type="component" value="Unassembled WGS sequence"/>
</dbReference>
<evidence type="ECO:0000313" key="1">
    <source>
        <dbReference type="EMBL" id="KAK5967721.1"/>
    </source>
</evidence>
<dbReference type="SUPFAM" id="SSF63825">
    <property type="entry name" value="YWTD domain"/>
    <property type="match status" value="1"/>
</dbReference>